<keyword evidence="3" id="KW-1185">Reference proteome</keyword>
<proteinExistence type="predicted"/>
<feature type="compositionally biased region" description="Polar residues" evidence="1">
    <location>
        <begin position="55"/>
        <end position="66"/>
    </location>
</feature>
<dbReference type="AlphaFoldDB" id="A0A7G1PD21"/>
<evidence type="ECO:0000256" key="1">
    <source>
        <dbReference type="SAM" id="MobiDB-lite"/>
    </source>
</evidence>
<gene>
    <name evidence="2" type="ORF">GCM10017557_81670</name>
</gene>
<evidence type="ECO:0000313" key="2">
    <source>
        <dbReference type="EMBL" id="BCL33308.1"/>
    </source>
</evidence>
<evidence type="ECO:0000313" key="3">
    <source>
        <dbReference type="Proteomes" id="UP000516444"/>
    </source>
</evidence>
<sequence>MTTASQPSRTAPFTRLSRRQFGRLITACGARGRIRSVTAIPVLVADGAHPMSCEQLESSRMPTNQDMDQDRRCPAYWSADPPSDAP</sequence>
<organism evidence="2 3">
    <name type="scientific">Streptomyces aurantiacus</name>
    <dbReference type="NCBI Taxonomy" id="47760"/>
    <lineage>
        <taxon>Bacteria</taxon>
        <taxon>Bacillati</taxon>
        <taxon>Actinomycetota</taxon>
        <taxon>Actinomycetes</taxon>
        <taxon>Kitasatosporales</taxon>
        <taxon>Streptomycetaceae</taxon>
        <taxon>Streptomyces</taxon>
        <taxon>Streptomyces aurantiacus group</taxon>
    </lineage>
</organism>
<feature type="region of interest" description="Disordered" evidence="1">
    <location>
        <begin position="55"/>
        <end position="86"/>
    </location>
</feature>
<dbReference type="EMBL" id="AP023440">
    <property type="protein sequence ID" value="BCL33308.1"/>
    <property type="molecule type" value="Genomic_DNA"/>
</dbReference>
<dbReference type="Proteomes" id="UP000516444">
    <property type="component" value="Chromosome"/>
</dbReference>
<name>A0A7G1PD21_9ACTN</name>
<accession>A0A7G1PD21</accession>
<reference evidence="2 3" key="1">
    <citation type="journal article" date="2014" name="Int. J. Syst. Evol. Microbiol.">
        <title>Complete genome sequence of Corynebacterium casei LMG S-19264T (=DSM 44701T), isolated from a smear-ripened cheese.</title>
        <authorList>
            <consortium name="US DOE Joint Genome Institute (JGI-PGF)"/>
            <person name="Walter F."/>
            <person name="Albersmeier A."/>
            <person name="Kalinowski J."/>
            <person name="Ruckert C."/>
        </authorList>
    </citation>
    <scope>NUCLEOTIDE SEQUENCE [LARGE SCALE GENOMIC DNA]</scope>
    <source>
        <strain evidence="2 3">JCM 4677</strain>
    </source>
</reference>
<protein>
    <submittedName>
        <fullName evidence="2">Uncharacterized protein</fullName>
    </submittedName>
</protein>
<dbReference type="KEGG" id="sgm:GCM10017557_81670"/>